<protein>
    <recommendedName>
        <fullName evidence="2">Ty3 transposon capsid-like protein domain-containing protein</fullName>
    </recommendedName>
</protein>
<feature type="region of interest" description="Disordered" evidence="1">
    <location>
        <begin position="1"/>
        <end position="39"/>
    </location>
</feature>
<evidence type="ECO:0000313" key="3">
    <source>
        <dbReference type="EMBL" id="PPQ90516.1"/>
    </source>
</evidence>
<evidence type="ECO:0000259" key="2">
    <source>
        <dbReference type="Pfam" id="PF19259"/>
    </source>
</evidence>
<keyword evidence="4" id="KW-1185">Reference proteome</keyword>
<dbReference type="InParanoid" id="A0A409XIE6"/>
<dbReference type="EMBL" id="NHYD01001622">
    <property type="protein sequence ID" value="PPQ90516.1"/>
    <property type="molecule type" value="Genomic_DNA"/>
</dbReference>
<dbReference type="OrthoDB" id="3263571at2759"/>
<feature type="compositionally biased region" description="Polar residues" evidence="1">
    <location>
        <begin position="16"/>
        <end position="35"/>
    </location>
</feature>
<dbReference type="PANTHER" id="PTHR15503">
    <property type="entry name" value="LDOC1 RELATED"/>
    <property type="match status" value="1"/>
</dbReference>
<feature type="domain" description="Ty3 transposon capsid-like protein" evidence="2">
    <location>
        <begin position="71"/>
        <end position="249"/>
    </location>
</feature>
<sequence>MAPPKRGIPATDSSEEGTPTQNWQTPNPSRQSSEDINLGNEDLSSSLIDLLSTLAIDQEEQHNTEMVETNGKKEITINKPTVFNGDRTKSKSFIQDCYLYMDINDDIYNMDKKRIAFILSFCMEGGAKLWKEQYLTSRTRGTNPNQMIEWDTLLAFLEKFHDAFTPVDETRSSMNDIKRLRQKPNERVENIINKFKLLVGQANLGTETESDHAHLIGLFQKCITPQLADRILYSEDLPRTIQGWYKKATTFNTNYRLAKVFREEPEEHRRAPRWNNFPRNNRNYDPNRMDIGAMTAEERAELIRKC</sequence>
<dbReference type="STRING" id="93625.A0A409XIE6"/>
<name>A0A409XIE6_PSICY</name>
<dbReference type="Proteomes" id="UP000283269">
    <property type="component" value="Unassembled WGS sequence"/>
</dbReference>
<proteinExistence type="predicted"/>
<dbReference type="InterPro" id="IPR032567">
    <property type="entry name" value="RTL1-rel"/>
</dbReference>
<gene>
    <name evidence="3" type="ORF">CVT25_014407</name>
</gene>
<evidence type="ECO:0000313" key="4">
    <source>
        <dbReference type="Proteomes" id="UP000283269"/>
    </source>
</evidence>
<accession>A0A409XIE6</accession>
<dbReference type="PANTHER" id="PTHR15503:SF22">
    <property type="entry name" value="TRANSPOSON TY3-I GAG POLYPROTEIN"/>
    <property type="match status" value="1"/>
</dbReference>
<dbReference type="InterPro" id="IPR045358">
    <property type="entry name" value="Ty3_capsid"/>
</dbReference>
<organism evidence="3 4">
    <name type="scientific">Psilocybe cyanescens</name>
    <dbReference type="NCBI Taxonomy" id="93625"/>
    <lineage>
        <taxon>Eukaryota</taxon>
        <taxon>Fungi</taxon>
        <taxon>Dikarya</taxon>
        <taxon>Basidiomycota</taxon>
        <taxon>Agaricomycotina</taxon>
        <taxon>Agaricomycetes</taxon>
        <taxon>Agaricomycetidae</taxon>
        <taxon>Agaricales</taxon>
        <taxon>Agaricineae</taxon>
        <taxon>Strophariaceae</taxon>
        <taxon>Psilocybe</taxon>
    </lineage>
</organism>
<reference evidence="3 4" key="1">
    <citation type="journal article" date="2018" name="Evol. Lett.">
        <title>Horizontal gene cluster transfer increased hallucinogenic mushroom diversity.</title>
        <authorList>
            <person name="Reynolds H.T."/>
            <person name="Vijayakumar V."/>
            <person name="Gluck-Thaler E."/>
            <person name="Korotkin H.B."/>
            <person name="Matheny P.B."/>
            <person name="Slot J.C."/>
        </authorList>
    </citation>
    <scope>NUCLEOTIDE SEQUENCE [LARGE SCALE GENOMIC DNA]</scope>
    <source>
        <strain evidence="3 4">2631</strain>
    </source>
</reference>
<evidence type="ECO:0000256" key="1">
    <source>
        <dbReference type="SAM" id="MobiDB-lite"/>
    </source>
</evidence>
<dbReference type="Pfam" id="PF19259">
    <property type="entry name" value="Ty3_capsid"/>
    <property type="match status" value="1"/>
</dbReference>
<dbReference type="AlphaFoldDB" id="A0A409XIE6"/>
<comment type="caution">
    <text evidence="3">The sequence shown here is derived from an EMBL/GenBank/DDBJ whole genome shotgun (WGS) entry which is preliminary data.</text>
</comment>